<gene>
    <name evidence="2" type="ORF">EV189_3673</name>
</gene>
<comment type="caution">
    <text evidence="2">The sequence shown here is derived from an EMBL/GenBank/DDBJ whole genome shotgun (WGS) entry which is preliminary data.</text>
</comment>
<organism evidence="2 3">
    <name type="scientific">Motilibacter rhizosphaerae</name>
    <dbReference type="NCBI Taxonomy" id="598652"/>
    <lineage>
        <taxon>Bacteria</taxon>
        <taxon>Bacillati</taxon>
        <taxon>Actinomycetota</taxon>
        <taxon>Actinomycetes</taxon>
        <taxon>Motilibacterales</taxon>
        <taxon>Motilibacteraceae</taxon>
        <taxon>Motilibacter</taxon>
    </lineage>
</organism>
<keyword evidence="3" id="KW-1185">Reference proteome</keyword>
<reference evidence="2 3" key="1">
    <citation type="submission" date="2019-02" db="EMBL/GenBank/DDBJ databases">
        <title>Genomic Encyclopedia of Type Strains, Phase IV (KMG-IV): sequencing the most valuable type-strain genomes for metagenomic binning, comparative biology and taxonomic classification.</title>
        <authorList>
            <person name="Goeker M."/>
        </authorList>
    </citation>
    <scope>NUCLEOTIDE SEQUENCE [LARGE SCALE GENOMIC DNA]</scope>
    <source>
        <strain evidence="2 3">DSM 45622</strain>
    </source>
</reference>
<sequence length="140" mass="14867">MPEQARTAVTAGSDRKTLKDLEPWADAWAADHWHPSSETWDRLYRLAALAPASVVRGPNLNLGTDQPLGLAALVQDVGPIGEVLRDVIEPQVSIPNESVQVLSRQDQADKRALGATLKSNTGSHAQQPSGLLSASTKAAA</sequence>
<proteinExistence type="predicted"/>
<feature type="region of interest" description="Disordered" evidence="1">
    <location>
        <begin position="112"/>
        <end position="140"/>
    </location>
</feature>
<dbReference type="AlphaFoldDB" id="A0A4Q7NB44"/>
<name>A0A4Q7NB44_9ACTN</name>
<accession>A0A4Q7NB44</accession>
<evidence type="ECO:0000256" key="1">
    <source>
        <dbReference type="SAM" id="MobiDB-lite"/>
    </source>
</evidence>
<protein>
    <submittedName>
        <fullName evidence="2">Uncharacterized protein</fullName>
    </submittedName>
</protein>
<evidence type="ECO:0000313" key="3">
    <source>
        <dbReference type="Proteomes" id="UP000293638"/>
    </source>
</evidence>
<evidence type="ECO:0000313" key="2">
    <source>
        <dbReference type="EMBL" id="RZS80191.1"/>
    </source>
</evidence>
<dbReference type="EMBL" id="SGXD01000005">
    <property type="protein sequence ID" value="RZS80191.1"/>
    <property type="molecule type" value="Genomic_DNA"/>
</dbReference>
<dbReference type="Proteomes" id="UP000293638">
    <property type="component" value="Unassembled WGS sequence"/>
</dbReference>
<feature type="compositionally biased region" description="Polar residues" evidence="1">
    <location>
        <begin position="117"/>
        <end position="140"/>
    </location>
</feature>